<evidence type="ECO:0000313" key="2">
    <source>
        <dbReference type="Proteomes" id="UP000031167"/>
    </source>
</evidence>
<evidence type="ECO:0000313" key="1">
    <source>
        <dbReference type="EMBL" id="KIC64773.1"/>
    </source>
</evidence>
<dbReference type="OrthoDB" id="5702951at2"/>
<dbReference type="InterPro" id="IPR021326">
    <property type="entry name" value="DUF2931"/>
</dbReference>
<dbReference type="EMBL" id="JWTA01000002">
    <property type="protein sequence ID" value="KIC64773.1"/>
    <property type="molecule type" value="Genomic_DNA"/>
</dbReference>
<accession>A0A0B4EDV2</accession>
<protein>
    <recommendedName>
        <fullName evidence="3">DUF2931 domain-containing protein</fullName>
    </recommendedName>
</protein>
<name>A0A0B4EDV2_9FLAO</name>
<evidence type="ECO:0008006" key="3">
    <source>
        <dbReference type="Google" id="ProtNLM"/>
    </source>
</evidence>
<gene>
    <name evidence="1" type="ORF">RM51_02330</name>
</gene>
<reference evidence="1 2" key="1">
    <citation type="submission" date="2014-12" db="EMBL/GenBank/DDBJ databases">
        <title>Genome sequencing of Chryseobacterium taiwanense TPW19.</title>
        <authorList>
            <person name="Tan P.W."/>
            <person name="Chan K.-G."/>
        </authorList>
    </citation>
    <scope>NUCLEOTIDE SEQUENCE [LARGE SCALE GENOMIC DNA]</scope>
    <source>
        <strain evidence="1 2">TPW19</strain>
    </source>
</reference>
<dbReference type="Proteomes" id="UP000031167">
    <property type="component" value="Unassembled WGS sequence"/>
</dbReference>
<dbReference type="Pfam" id="PF11153">
    <property type="entry name" value="DUF2931"/>
    <property type="match status" value="1"/>
</dbReference>
<dbReference type="AlphaFoldDB" id="A0A0B4EDV2"/>
<comment type="caution">
    <text evidence="1">The sequence shown here is derived from an EMBL/GenBank/DDBJ whole genome shotgun (WGS) entry which is preliminary data.</text>
</comment>
<sequence>MAKTFFKILFFLILFFQNISCQKMKEEKLTEFQVEISSPNNNMIVTPVEDKIITLEGTSAALPYGSSSGTWGTSGKGWTEQYGTPIGADITYFSRYEDTFYHLKADFPLDKVKEYMQRAYAQKEAFLYDKPLEEYKDLGRGEKFSEAENPYNSFSTLVFGFAPKGMVVVWLRFRSVQIELGKFQAEIIKEDKDLEKKFFSKLSVTREEMKKNRFQDISPKEWEDYRIKYSWKPVISSENKTLRRFEMNIIYFNGEAEAVLRPWIDNVPLKERAVPKEIAMYWETGKGEAFEGRAFFNWETANEVFKKTGGKQQLEFKIAADNSNFELLLNNEPLKADSLRVYKSEVKYKDSYK</sequence>
<organism evidence="1 2">
    <name type="scientific">Chryseobacterium taiwanense</name>
    <dbReference type="NCBI Taxonomy" id="363331"/>
    <lineage>
        <taxon>Bacteria</taxon>
        <taxon>Pseudomonadati</taxon>
        <taxon>Bacteroidota</taxon>
        <taxon>Flavobacteriia</taxon>
        <taxon>Flavobacteriales</taxon>
        <taxon>Weeksellaceae</taxon>
        <taxon>Chryseobacterium group</taxon>
        <taxon>Chryseobacterium</taxon>
    </lineage>
</organism>
<keyword evidence="2" id="KW-1185">Reference proteome</keyword>
<proteinExistence type="predicted"/>
<dbReference type="STRING" id="363331.RM51_02330"/>